<proteinExistence type="predicted"/>
<keyword evidence="1" id="KW-1133">Transmembrane helix</keyword>
<accession>A0A4V2YP75</accession>
<sequence length="248" mass="25412">MMDRVVANEFAKMRHLRIAPVAIVMVAAVTGLVMFSAITSPDFADPAARSWELLLGGMSLAVPMVSPIMLAVLASRQVDIEHEGGGWLLSQTSGITPGGLCRVKLVAVGAVVTVATVLQSVLVIGAGLLLGVTAAVPAGLWLGHTASVLATNLVVLALHVLLSARIDNQLAGLGIGVLGSMVAVFASGLPPWLAHVSPWGYYALVAAAGYRDGDLVALTPSYASVAGLGVVGAALFLLVTGSFDRREI</sequence>
<keyword evidence="3" id="KW-1185">Reference proteome</keyword>
<reference evidence="2 3" key="1">
    <citation type="submission" date="2019-03" db="EMBL/GenBank/DDBJ databases">
        <title>Draft genome sequences of novel Actinobacteria.</title>
        <authorList>
            <person name="Sahin N."/>
            <person name="Ay H."/>
            <person name="Saygin H."/>
        </authorList>
    </citation>
    <scope>NUCLEOTIDE SEQUENCE [LARGE SCALE GENOMIC DNA]</scope>
    <source>
        <strain evidence="2 3">CH32</strain>
    </source>
</reference>
<feature type="transmembrane region" description="Helical" evidence="1">
    <location>
        <begin position="53"/>
        <end position="74"/>
    </location>
</feature>
<feature type="transmembrane region" description="Helical" evidence="1">
    <location>
        <begin position="222"/>
        <end position="243"/>
    </location>
</feature>
<evidence type="ECO:0000256" key="1">
    <source>
        <dbReference type="SAM" id="Phobius"/>
    </source>
</evidence>
<dbReference type="OrthoDB" id="4407386at2"/>
<protein>
    <submittedName>
        <fullName evidence="2">ABC transporter permease</fullName>
    </submittedName>
</protein>
<feature type="transmembrane region" description="Helical" evidence="1">
    <location>
        <begin position="138"/>
        <end position="158"/>
    </location>
</feature>
<feature type="transmembrane region" description="Helical" evidence="1">
    <location>
        <begin position="21"/>
        <end position="41"/>
    </location>
</feature>
<comment type="caution">
    <text evidence="2">The sequence shown here is derived from an EMBL/GenBank/DDBJ whole genome shotgun (WGS) entry which is preliminary data.</text>
</comment>
<dbReference type="Pfam" id="PF12730">
    <property type="entry name" value="ABC2_membrane_4"/>
    <property type="match status" value="1"/>
</dbReference>
<keyword evidence="1" id="KW-0812">Transmembrane</keyword>
<organism evidence="2 3">
    <name type="scientific">Nonomuraea terrae</name>
    <dbReference type="NCBI Taxonomy" id="2530383"/>
    <lineage>
        <taxon>Bacteria</taxon>
        <taxon>Bacillati</taxon>
        <taxon>Actinomycetota</taxon>
        <taxon>Actinomycetes</taxon>
        <taxon>Streptosporangiales</taxon>
        <taxon>Streptosporangiaceae</taxon>
        <taxon>Nonomuraea</taxon>
    </lineage>
</organism>
<gene>
    <name evidence="2" type="ORF">E1286_00445</name>
</gene>
<feature type="transmembrane region" description="Helical" evidence="1">
    <location>
        <begin position="170"/>
        <end position="189"/>
    </location>
</feature>
<dbReference type="AlphaFoldDB" id="A0A4V2YP75"/>
<keyword evidence="1" id="KW-0472">Membrane</keyword>
<name>A0A4V2YP75_9ACTN</name>
<evidence type="ECO:0000313" key="2">
    <source>
        <dbReference type="EMBL" id="TDD57227.1"/>
    </source>
</evidence>
<evidence type="ECO:0000313" key="3">
    <source>
        <dbReference type="Proteomes" id="UP000295302"/>
    </source>
</evidence>
<dbReference type="Proteomes" id="UP000295302">
    <property type="component" value="Unassembled WGS sequence"/>
</dbReference>
<dbReference type="EMBL" id="SMKQ01000001">
    <property type="protein sequence ID" value="TDD57227.1"/>
    <property type="molecule type" value="Genomic_DNA"/>
</dbReference>
<feature type="transmembrane region" description="Helical" evidence="1">
    <location>
        <begin position="105"/>
        <end position="132"/>
    </location>
</feature>